<dbReference type="Gene3D" id="3.40.630.10">
    <property type="entry name" value="Zn peptidases"/>
    <property type="match status" value="1"/>
</dbReference>
<name>B0XI65_CULQU</name>
<dbReference type="Proteomes" id="UP000002320">
    <property type="component" value="Unassembled WGS sequence"/>
</dbReference>
<evidence type="ECO:0000256" key="10">
    <source>
        <dbReference type="SAM" id="SignalP"/>
    </source>
</evidence>
<keyword evidence="3" id="KW-0121">Carboxypeptidase</keyword>
<dbReference type="GO" id="GO:0008270">
    <property type="term" value="F:zinc ion binding"/>
    <property type="evidence" value="ECO:0007669"/>
    <property type="project" value="InterPro"/>
</dbReference>
<dbReference type="OrthoDB" id="10253041at2759"/>
<dbReference type="InterPro" id="IPR000834">
    <property type="entry name" value="Peptidase_M14"/>
</dbReference>
<dbReference type="PANTHER" id="PTHR12756:SF45">
    <property type="entry name" value="CYTOSOLIC CARBOXYPEPTIDASE NNA1"/>
    <property type="match status" value="1"/>
</dbReference>
<reference evidence="12" key="1">
    <citation type="submission" date="2007-03" db="EMBL/GenBank/DDBJ databases">
        <title>Annotation of Culex pipiens quinquefasciatus.</title>
        <authorList>
            <consortium name="The Broad Institute Genome Sequencing Platform"/>
            <person name="Atkinson P.W."/>
            <person name="Hemingway J."/>
            <person name="Christensen B.M."/>
            <person name="Higgs S."/>
            <person name="Kodira C."/>
            <person name="Hannick L."/>
            <person name="Megy K."/>
            <person name="O'Leary S."/>
            <person name="Pearson M."/>
            <person name="Haas B.J."/>
            <person name="Mauceli E."/>
            <person name="Wortman J.R."/>
            <person name="Lee N.H."/>
            <person name="Guigo R."/>
            <person name="Stanke M."/>
            <person name="Alvarado L."/>
            <person name="Amedeo P."/>
            <person name="Antoine C.H."/>
            <person name="Arensburger P."/>
            <person name="Bidwell S.L."/>
            <person name="Crawford M."/>
            <person name="Camaro F."/>
            <person name="Devon K."/>
            <person name="Engels R."/>
            <person name="Hammond M."/>
            <person name="Howarth C."/>
            <person name="Koehrsen M."/>
            <person name="Lawson D."/>
            <person name="Montgomery P."/>
            <person name="Nene V."/>
            <person name="Nusbaum C."/>
            <person name="Puiu D."/>
            <person name="Romero-Severson J."/>
            <person name="Severson D.W."/>
            <person name="Shumway M."/>
            <person name="Sisk P."/>
            <person name="Stolte C."/>
            <person name="Zeng Q."/>
            <person name="Eisenstadt E."/>
            <person name="Fraser-Liggett C."/>
            <person name="Strausberg R."/>
            <person name="Galagan J."/>
            <person name="Birren B."/>
            <person name="Collins F.H."/>
        </authorList>
    </citation>
    <scope>NUCLEOTIDE SEQUENCE [LARGE SCALE GENOMIC DNA]</scope>
    <source>
        <strain evidence="12">JHB</strain>
    </source>
</reference>
<evidence type="ECO:0000259" key="11">
    <source>
        <dbReference type="PROSITE" id="PS52035"/>
    </source>
</evidence>
<keyword evidence="4" id="KW-0645">Protease</keyword>
<protein>
    <recommendedName>
        <fullName evidence="11">Peptidase M14 domain-containing protein</fullName>
    </recommendedName>
</protein>
<evidence type="ECO:0000256" key="7">
    <source>
        <dbReference type="ARBA" id="ARBA00022833"/>
    </source>
</evidence>
<dbReference type="EMBL" id="DS233264">
    <property type="protein sequence ID" value="EDS29023.1"/>
    <property type="molecule type" value="Genomic_DNA"/>
</dbReference>
<evidence type="ECO:0000256" key="2">
    <source>
        <dbReference type="ARBA" id="ARBA00005988"/>
    </source>
</evidence>
<dbReference type="PANTHER" id="PTHR12756">
    <property type="entry name" value="CYTOSOLIC CARBOXYPEPTIDASE"/>
    <property type="match status" value="1"/>
</dbReference>
<dbReference type="InParanoid" id="B0XI65"/>
<dbReference type="GO" id="GO:0006508">
    <property type="term" value="P:proteolysis"/>
    <property type="evidence" value="ECO:0007669"/>
    <property type="project" value="UniProtKB-KW"/>
</dbReference>
<dbReference type="EnsemblMetazoa" id="CPIJ018952-RA">
    <property type="protein sequence ID" value="CPIJ018952-PA"/>
    <property type="gene ID" value="CPIJ018952"/>
</dbReference>
<dbReference type="AlphaFoldDB" id="B0XI65"/>
<dbReference type="CDD" id="cd06907">
    <property type="entry name" value="M14_AGBL2-3_like"/>
    <property type="match status" value="1"/>
</dbReference>
<evidence type="ECO:0000256" key="9">
    <source>
        <dbReference type="PROSITE-ProRule" id="PRU01379"/>
    </source>
</evidence>
<feature type="signal peptide" evidence="10">
    <location>
        <begin position="1"/>
        <end position="28"/>
    </location>
</feature>
<dbReference type="VEuPathDB" id="VectorBase:CQUJHB008881"/>
<keyword evidence="5" id="KW-0479">Metal-binding</keyword>
<evidence type="ECO:0000256" key="6">
    <source>
        <dbReference type="ARBA" id="ARBA00022801"/>
    </source>
</evidence>
<keyword evidence="10" id="KW-0732">Signal</keyword>
<dbReference type="PROSITE" id="PS52035">
    <property type="entry name" value="PEPTIDASE_M14"/>
    <property type="match status" value="1"/>
</dbReference>
<evidence type="ECO:0000256" key="5">
    <source>
        <dbReference type="ARBA" id="ARBA00022723"/>
    </source>
</evidence>
<proteinExistence type="inferred from homology"/>
<keyword evidence="7" id="KW-0862">Zinc</keyword>
<dbReference type="GO" id="GO:0004181">
    <property type="term" value="F:metallocarboxypeptidase activity"/>
    <property type="evidence" value="ECO:0007669"/>
    <property type="project" value="InterPro"/>
</dbReference>
<evidence type="ECO:0000313" key="13">
    <source>
        <dbReference type="EnsemblMetazoa" id="CPIJ018952-PA"/>
    </source>
</evidence>
<evidence type="ECO:0000256" key="1">
    <source>
        <dbReference type="ARBA" id="ARBA00001947"/>
    </source>
</evidence>
<dbReference type="VEuPathDB" id="VectorBase:CPIJ018952"/>
<dbReference type="Gene3D" id="2.60.40.3120">
    <property type="match status" value="1"/>
</dbReference>
<accession>B0XI65</accession>
<dbReference type="KEGG" id="cqu:CpipJ_CPIJ018952"/>
<dbReference type="Pfam" id="PF00246">
    <property type="entry name" value="Peptidase_M14"/>
    <property type="match status" value="1"/>
</dbReference>
<dbReference type="HOGENOM" id="CLU_299812_0_0_1"/>
<comment type="similarity">
    <text evidence="2 9">Belongs to the peptidase M14 family.</text>
</comment>
<comment type="cofactor">
    <cofactor evidence="1">
        <name>Zn(2+)</name>
        <dbReference type="ChEBI" id="CHEBI:29105"/>
    </cofactor>
</comment>
<dbReference type="eggNOG" id="KOG3641">
    <property type="taxonomic scope" value="Eukaryota"/>
</dbReference>
<keyword evidence="14" id="KW-1185">Reference proteome</keyword>
<dbReference type="SUPFAM" id="SSF53187">
    <property type="entry name" value="Zn-dependent exopeptidases"/>
    <property type="match status" value="1"/>
</dbReference>
<evidence type="ECO:0000313" key="12">
    <source>
        <dbReference type="EMBL" id="EDS29023.1"/>
    </source>
</evidence>
<feature type="chain" id="PRO_5014567378" description="Peptidase M14 domain-containing protein" evidence="10">
    <location>
        <begin position="29"/>
        <end position="1000"/>
    </location>
</feature>
<organism>
    <name type="scientific">Culex quinquefasciatus</name>
    <name type="common">Southern house mosquito</name>
    <name type="synonym">Culex pungens</name>
    <dbReference type="NCBI Taxonomy" id="7176"/>
    <lineage>
        <taxon>Eukaryota</taxon>
        <taxon>Metazoa</taxon>
        <taxon>Ecdysozoa</taxon>
        <taxon>Arthropoda</taxon>
        <taxon>Hexapoda</taxon>
        <taxon>Insecta</taxon>
        <taxon>Pterygota</taxon>
        <taxon>Neoptera</taxon>
        <taxon>Endopterygota</taxon>
        <taxon>Diptera</taxon>
        <taxon>Nematocera</taxon>
        <taxon>Culicoidea</taxon>
        <taxon>Culicidae</taxon>
        <taxon>Culicinae</taxon>
        <taxon>Culicini</taxon>
        <taxon>Culex</taxon>
        <taxon>Culex</taxon>
    </lineage>
</organism>
<feature type="domain" description="Peptidase M14" evidence="11">
    <location>
        <begin position="122"/>
        <end position="386"/>
    </location>
</feature>
<keyword evidence="8" id="KW-0482">Metalloprotease</keyword>
<evidence type="ECO:0000256" key="4">
    <source>
        <dbReference type="ARBA" id="ARBA00022670"/>
    </source>
</evidence>
<dbReference type="MEROPS" id="M14.A21"/>
<reference evidence="13" key="2">
    <citation type="submission" date="2020-05" db="UniProtKB">
        <authorList>
            <consortium name="EnsemblMetazoa"/>
        </authorList>
    </citation>
    <scope>IDENTIFICATION</scope>
    <source>
        <strain evidence="13">JHB</strain>
    </source>
</reference>
<dbReference type="FunFam" id="3.40.630.10:FF:000011">
    <property type="entry name" value="cytosolic carboxypeptidase 2 isoform X1"/>
    <property type="match status" value="1"/>
</dbReference>
<dbReference type="STRING" id="7176.B0XI65"/>
<dbReference type="InterPro" id="IPR050821">
    <property type="entry name" value="Cytosolic_carboxypeptidase"/>
</dbReference>
<evidence type="ECO:0000256" key="3">
    <source>
        <dbReference type="ARBA" id="ARBA00022645"/>
    </source>
</evidence>
<feature type="active site" description="Proton donor/acceptor" evidence="9">
    <location>
        <position position="350"/>
    </location>
</feature>
<gene>
    <name evidence="13" type="primary">6053206</name>
    <name evidence="12" type="ORF">CpipJ_CPIJ018952</name>
</gene>
<dbReference type="VEuPathDB" id="VectorBase:CQUJHB003458"/>
<sequence length="1000" mass="118939">MPSIRRGASVMCPIHSLALLWFSTELFSIINLTKPDSLYKEGMRPLMYSTLDAEYNHLGWQRCGENIAYFRNDTDNGYNHSNYHHRPLDDDDDEFVGNASFTLSFNIEFRYDDDTVFFAHSYPYTYSDLQDYLMGIQRNPVKSKFCKLRLLCRSLAGNNVYYLTVTAPSTHDDDNQKKKKAVIISARVHPGESPSSWMMKGLMDFITGDSYVAKKLRHKFIFKLVPMLNPDGVIVGNTRSSLTGRDLNRQYRTVIRETYPSIWNTKAMIRRLMEDCGVAMYCDMHAHSRKHNVFIYGCENLKRHPDRRLLEQVFPLMLHKNVADKVQKNKEGTGRIVVWVLGVTNSYTLEASFGGSTMGGRAGTHFSTADYEHIGRAYCETLMDYYDDNPIKVNFFVKRLKKLRKKERKLRKARRKAEQIQYRQLVCKYLMSMLNLNHPDAVPLSIDEWRGLLAEYVKHPVPRTQEELEAKKEEEATEWRIKEEARRKYFQRWTYKSAPKPVHFNWRKFMWREYRHVVRKNLRILLNLHDPDSEQPCSDAWRLRLAEFTRVPVPCPVEEATVKHLEAVLERGQRSMEKVRRQREYLNIVKEHCKVLFDLHDPDSFKPCPKAWRLRMAEFLQIPIPCPKEDETQFDTELHIVRNNLKFLLKLHDPDLEQSWRLRWTESSRISVPCPVPEVQIKHVKAGWEYVEVERTNRKRRRVVTKQATLPAPRPFNFDWRRKYRAIVRKYLMFLMNLHNPYAEPPCMEEWRWRLDEFAQIPVPRTKEEKLAKKQEEVEQRRARIEEENRLRAERIHLKPSFRPPPRPKRIAFNCSKFLWISNREMRRRRLDEFAKIPVPRTKEENLAKKEEEIEQRRARIEEENRLNAERIHLKPTLRPPPPPKRFAFNSQNAIMADTHVDSSVSRPYHKKAHQCLRFIFNLANPDSNPPSDEAIERRMAYFRSIPVPRCKEEREARKLERGPRKRIVRRVVKIVRKVVRETPQPEEFKCSLIFDSLYQ</sequence>
<evidence type="ECO:0000256" key="8">
    <source>
        <dbReference type="ARBA" id="ARBA00023049"/>
    </source>
</evidence>
<keyword evidence="6" id="KW-0378">Hydrolase</keyword>
<evidence type="ECO:0000313" key="14">
    <source>
        <dbReference type="Proteomes" id="UP000002320"/>
    </source>
</evidence>